<sequence length="467" mass="51407">MGKPLRRLLFAFILSLGFPEADAFAVPLPSLKSLEPTKQRRRFLDRKGSKGSPGALQIDRGGRGVERRGWGSEVTISWAALSSGAISVPLASCVCGDKSHHHLDSVSTGEPSTVSVPDSVLITQHSCETSSSFVEETGSSDSDLPVLSCTLPDRDSGREPENGSEGGEGLIPAEQLRSAVRGLISRGVGVLRLSGSDLSAFEEATQRFLAEGSFRFPPVPTGFAERETRPVYPSEYRTCFNALYRNGVQVLKAVLDEYQQETGKELALPQPDFSVVPFPESDGGREEEEDLLPFEKGLREQKDYQEESDIPYARSFFNIFDYNFGTLNTHTDRCLVTLSWGHPARQVEEGVTRLWARSTPSSRGDKEGFLRERCGKSNDHFHGQGVRERENEWMDVQALVEKEAEGRGVAVFVGDALEEMTEGFVRAAPHCCRVDPHGERLEKTNENRDPGAPSEGNRLSVAMIVSQ</sequence>
<reference evidence="3" key="1">
    <citation type="submission" date="2014-11" db="EMBL/GenBank/DDBJ databases">
        <authorList>
            <person name="Otto D Thomas"/>
            <person name="Naeem Raeece"/>
        </authorList>
    </citation>
    <scope>NUCLEOTIDE SEQUENCE</scope>
</reference>
<feature type="signal peptide" evidence="2">
    <location>
        <begin position="1"/>
        <end position="23"/>
    </location>
</feature>
<name>A0A0G4HS21_9ALVE</name>
<dbReference type="AlphaFoldDB" id="A0A0G4HS21"/>
<feature type="region of interest" description="Disordered" evidence="1">
    <location>
        <begin position="39"/>
        <end position="64"/>
    </location>
</feature>
<evidence type="ECO:0000313" key="3">
    <source>
        <dbReference type="EMBL" id="CEM47156.1"/>
    </source>
</evidence>
<proteinExistence type="predicted"/>
<dbReference type="Gene3D" id="2.60.120.330">
    <property type="entry name" value="B-lactam Antibiotic, Isopenicillin N Synthase, Chain"/>
    <property type="match status" value="1"/>
</dbReference>
<feature type="chain" id="PRO_5005191776" description="TauD/TfdA-like domain-containing protein" evidence="2">
    <location>
        <begin position="24"/>
        <end position="467"/>
    </location>
</feature>
<gene>
    <name evidence="3" type="ORF">Cvel_8217</name>
</gene>
<dbReference type="SUPFAM" id="SSF51197">
    <property type="entry name" value="Clavaminate synthase-like"/>
    <property type="match status" value="1"/>
</dbReference>
<feature type="compositionally biased region" description="Polar residues" evidence="1">
    <location>
        <begin position="131"/>
        <end position="142"/>
    </location>
</feature>
<feature type="region of interest" description="Disordered" evidence="1">
    <location>
        <begin position="131"/>
        <end position="171"/>
    </location>
</feature>
<protein>
    <recommendedName>
        <fullName evidence="4">TauD/TfdA-like domain-containing protein</fullName>
    </recommendedName>
</protein>
<evidence type="ECO:0008006" key="4">
    <source>
        <dbReference type="Google" id="ProtNLM"/>
    </source>
</evidence>
<feature type="compositionally biased region" description="Basic and acidic residues" evidence="1">
    <location>
        <begin position="437"/>
        <end position="449"/>
    </location>
</feature>
<dbReference type="VEuPathDB" id="CryptoDB:Cvel_8217"/>
<evidence type="ECO:0000256" key="1">
    <source>
        <dbReference type="SAM" id="MobiDB-lite"/>
    </source>
</evidence>
<dbReference type="EMBL" id="CDMZ01003658">
    <property type="protein sequence ID" value="CEM47156.1"/>
    <property type="molecule type" value="Genomic_DNA"/>
</dbReference>
<dbReference type="InterPro" id="IPR027443">
    <property type="entry name" value="IPNS-like_sf"/>
</dbReference>
<feature type="compositionally biased region" description="Basic and acidic residues" evidence="1">
    <location>
        <begin position="152"/>
        <end position="161"/>
    </location>
</feature>
<keyword evidence="2" id="KW-0732">Signal</keyword>
<organism evidence="3">
    <name type="scientific">Chromera velia CCMP2878</name>
    <dbReference type="NCBI Taxonomy" id="1169474"/>
    <lineage>
        <taxon>Eukaryota</taxon>
        <taxon>Sar</taxon>
        <taxon>Alveolata</taxon>
        <taxon>Colpodellida</taxon>
        <taxon>Chromeraceae</taxon>
        <taxon>Chromera</taxon>
    </lineage>
</organism>
<feature type="region of interest" description="Disordered" evidence="1">
    <location>
        <begin position="437"/>
        <end position="459"/>
    </location>
</feature>
<accession>A0A0G4HS21</accession>
<evidence type="ECO:0000256" key="2">
    <source>
        <dbReference type="SAM" id="SignalP"/>
    </source>
</evidence>